<dbReference type="Pfam" id="PF13761">
    <property type="entry name" value="DUF4166"/>
    <property type="match status" value="1"/>
</dbReference>
<proteinExistence type="predicted"/>
<name>A0ABS4IT61_9BACL</name>
<comment type="caution">
    <text evidence="2">The sequence shown here is derived from an EMBL/GenBank/DDBJ whole genome shotgun (WGS) entry which is preliminary data.</text>
</comment>
<dbReference type="Proteomes" id="UP001519287">
    <property type="component" value="Unassembled WGS sequence"/>
</dbReference>
<keyword evidence="3" id="KW-1185">Reference proteome</keyword>
<evidence type="ECO:0000313" key="2">
    <source>
        <dbReference type="EMBL" id="MBP1990325.1"/>
    </source>
</evidence>
<organism evidence="2 3">
    <name type="scientific">Paenibacillus eucommiae</name>
    <dbReference type="NCBI Taxonomy" id="1355755"/>
    <lineage>
        <taxon>Bacteria</taxon>
        <taxon>Bacillati</taxon>
        <taxon>Bacillota</taxon>
        <taxon>Bacilli</taxon>
        <taxon>Bacillales</taxon>
        <taxon>Paenibacillaceae</taxon>
        <taxon>Paenibacillus</taxon>
    </lineage>
</organism>
<dbReference type="InterPro" id="IPR025311">
    <property type="entry name" value="DUF4166"/>
</dbReference>
<gene>
    <name evidence="2" type="ORF">J2Z66_001923</name>
</gene>
<accession>A0ABS4IT61</accession>
<sequence>MPSIYEQALGSDFTKLHPKIQERFSLHSTRQEASIGRGVMSRIWMNRCCAFPFLHLGSRRNLMFPQTGRNVPFEVENYTYQDTYGREVVTWNRTFRFPNRIRRFDATMIYSEKRGTIVDYLGNHQHLAVDIEVSAANNGGIRIRSGEQRFYENWLQFRFPLMLSGTADVCEWYDDVRQQYYISVDVRNRLLGQIFGYEGTFQAQRLTVSPSQIPICAQPLREEIRE</sequence>
<reference evidence="2 3" key="1">
    <citation type="submission" date="2021-03" db="EMBL/GenBank/DDBJ databases">
        <title>Genomic Encyclopedia of Type Strains, Phase IV (KMG-IV): sequencing the most valuable type-strain genomes for metagenomic binning, comparative biology and taxonomic classification.</title>
        <authorList>
            <person name="Goeker M."/>
        </authorList>
    </citation>
    <scope>NUCLEOTIDE SEQUENCE [LARGE SCALE GENOMIC DNA]</scope>
    <source>
        <strain evidence="2 3">DSM 26048</strain>
    </source>
</reference>
<evidence type="ECO:0000313" key="3">
    <source>
        <dbReference type="Proteomes" id="UP001519287"/>
    </source>
</evidence>
<dbReference type="RefSeq" id="WP_209971102.1">
    <property type="nucleotide sequence ID" value="NZ_JAGGLB010000004.1"/>
</dbReference>
<evidence type="ECO:0000259" key="1">
    <source>
        <dbReference type="Pfam" id="PF13761"/>
    </source>
</evidence>
<feature type="domain" description="DUF4166" evidence="1">
    <location>
        <begin position="16"/>
        <end position="201"/>
    </location>
</feature>
<dbReference type="EMBL" id="JAGGLB010000004">
    <property type="protein sequence ID" value="MBP1990325.1"/>
    <property type="molecule type" value="Genomic_DNA"/>
</dbReference>
<protein>
    <recommendedName>
        <fullName evidence="1">DUF4166 domain-containing protein</fullName>
    </recommendedName>
</protein>